<dbReference type="InterPro" id="IPR023192">
    <property type="entry name" value="TGS-like_dom_sf"/>
</dbReference>
<dbReference type="GO" id="GO:0005737">
    <property type="term" value="C:cytoplasm"/>
    <property type="evidence" value="ECO:0007669"/>
    <property type="project" value="TreeGrafter"/>
</dbReference>
<dbReference type="GO" id="GO:0005524">
    <property type="term" value="F:ATP binding"/>
    <property type="evidence" value="ECO:0007669"/>
    <property type="project" value="UniProtKB-KW"/>
</dbReference>
<dbReference type="InterPro" id="IPR004095">
    <property type="entry name" value="TGS"/>
</dbReference>
<dbReference type="SUPFAM" id="SSF52540">
    <property type="entry name" value="P-loop containing nucleoside triphosphate hydrolases"/>
    <property type="match status" value="1"/>
</dbReference>
<dbReference type="CDD" id="cd04867">
    <property type="entry name" value="TGS_YchF_OLA1"/>
    <property type="match status" value="1"/>
</dbReference>
<evidence type="ECO:0000256" key="1">
    <source>
        <dbReference type="ARBA" id="ARBA00022741"/>
    </source>
</evidence>
<dbReference type="PANTHER" id="PTHR23305">
    <property type="entry name" value="OBG GTPASE FAMILY"/>
    <property type="match status" value="1"/>
</dbReference>
<dbReference type="InterPro" id="IPR012676">
    <property type="entry name" value="TGS-like"/>
</dbReference>
<keyword evidence="6" id="KW-1185">Reference proteome</keyword>
<feature type="domain" description="TGS" evidence="4">
    <location>
        <begin position="170"/>
        <end position="253"/>
    </location>
</feature>
<evidence type="ECO:0000259" key="4">
    <source>
        <dbReference type="PROSITE" id="PS51880"/>
    </source>
</evidence>
<evidence type="ECO:0000313" key="5">
    <source>
        <dbReference type="EMBL" id="KAK3608816.1"/>
    </source>
</evidence>
<organism evidence="5 6">
    <name type="scientific">Potamilus streckersoni</name>
    <dbReference type="NCBI Taxonomy" id="2493646"/>
    <lineage>
        <taxon>Eukaryota</taxon>
        <taxon>Metazoa</taxon>
        <taxon>Spiralia</taxon>
        <taxon>Lophotrochozoa</taxon>
        <taxon>Mollusca</taxon>
        <taxon>Bivalvia</taxon>
        <taxon>Autobranchia</taxon>
        <taxon>Heteroconchia</taxon>
        <taxon>Palaeoheterodonta</taxon>
        <taxon>Unionida</taxon>
        <taxon>Unionoidea</taxon>
        <taxon>Unionidae</taxon>
        <taxon>Ambleminae</taxon>
        <taxon>Lampsilini</taxon>
        <taxon>Potamilus</taxon>
    </lineage>
</organism>
<protein>
    <recommendedName>
        <fullName evidence="4">TGS domain-containing protein</fullName>
    </recommendedName>
</protein>
<comment type="caution">
    <text evidence="5">The sequence shown here is derived from an EMBL/GenBank/DDBJ whole genome shotgun (WGS) entry which is preliminary data.</text>
</comment>
<dbReference type="EMBL" id="JAEAOA010000469">
    <property type="protein sequence ID" value="KAK3608816.1"/>
    <property type="molecule type" value="Genomic_DNA"/>
</dbReference>
<feature type="chain" id="PRO_5042284219" description="TGS domain-containing protein" evidence="3">
    <location>
        <begin position="20"/>
        <end position="255"/>
    </location>
</feature>
<dbReference type="FunFam" id="3.10.20.30:FF:000001">
    <property type="entry name" value="Ribosome-binding ATPase YchF"/>
    <property type="match status" value="1"/>
</dbReference>
<name>A0AAE0TEK6_9BIVA</name>
<dbReference type="InterPro" id="IPR012675">
    <property type="entry name" value="Beta-grasp_dom_sf"/>
</dbReference>
<dbReference type="PROSITE" id="PS51880">
    <property type="entry name" value="TGS"/>
    <property type="match status" value="1"/>
</dbReference>
<dbReference type="GO" id="GO:0016887">
    <property type="term" value="F:ATP hydrolysis activity"/>
    <property type="evidence" value="ECO:0007669"/>
    <property type="project" value="TreeGrafter"/>
</dbReference>
<dbReference type="Proteomes" id="UP001195483">
    <property type="component" value="Unassembled WGS sequence"/>
</dbReference>
<accession>A0AAE0TEK6</accession>
<evidence type="ECO:0000313" key="6">
    <source>
        <dbReference type="Proteomes" id="UP001195483"/>
    </source>
</evidence>
<reference evidence="5" key="2">
    <citation type="journal article" date="2021" name="Genome Biol. Evol.">
        <title>Developing a high-quality reference genome for a parasitic bivalve with doubly uniparental inheritance (Bivalvia: Unionida).</title>
        <authorList>
            <person name="Smith C.H."/>
        </authorList>
    </citation>
    <scope>NUCLEOTIDE SEQUENCE</scope>
    <source>
        <strain evidence="5">CHS0354</strain>
        <tissue evidence="5">Mantle</tissue>
    </source>
</reference>
<dbReference type="Pfam" id="PF06071">
    <property type="entry name" value="YchF-GTPase_C"/>
    <property type="match status" value="1"/>
</dbReference>
<evidence type="ECO:0000256" key="2">
    <source>
        <dbReference type="ARBA" id="ARBA00022840"/>
    </source>
</evidence>
<dbReference type="InterPro" id="IPR013029">
    <property type="entry name" value="YchF_C"/>
</dbReference>
<keyword evidence="3" id="KW-0732">Signal</keyword>
<dbReference type="Gene3D" id="3.10.20.30">
    <property type="match status" value="1"/>
</dbReference>
<sequence length="255" mass="29277">MRLPTWYAVLRMTILSTCAVKSVPEDDIKIIHNELILADLETVERRRERALKLSKGNKDQLKNAEILQKLSDHLQEGGFVSGFEYDEDFQPEMREMNLLTAKPFFIIMNVSEDELMSETAHTRTVQQIRTKTRTEIADMPNDERVSFLKDLGIPEPGLSAIVRESYRLLDQITFFTAGKKEIHAWNVKKNSRCPQAAGKIHSDMERGFIRAEIYAYSDIDRLGSENAVKEAGKLRVEGKEYIVQDGDILNIRFNV</sequence>
<keyword evidence="2" id="KW-0067">ATP-binding</keyword>
<gene>
    <name evidence="5" type="ORF">CHS0354_006857</name>
</gene>
<evidence type="ECO:0000256" key="3">
    <source>
        <dbReference type="SAM" id="SignalP"/>
    </source>
</evidence>
<keyword evidence="1" id="KW-0547">Nucleotide-binding</keyword>
<reference evidence="5" key="3">
    <citation type="submission" date="2023-05" db="EMBL/GenBank/DDBJ databases">
        <authorList>
            <person name="Smith C.H."/>
        </authorList>
    </citation>
    <scope>NUCLEOTIDE SEQUENCE</scope>
    <source>
        <strain evidence="5">CHS0354</strain>
        <tissue evidence="5">Mantle</tissue>
    </source>
</reference>
<dbReference type="AlphaFoldDB" id="A0AAE0TEK6"/>
<dbReference type="Gene3D" id="1.10.150.300">
    <property type="entry name" value="TGS-like domain"/>
    <property type="match status" value="1"/>
</dbReference>
<dbReference type="PANTHER" id="PTHR23305:SF18">
    <property type="entry name" value="OBG-TYPE G DOMAIN-CONTAINING PROTEIN"/>
    <property type="match status" value="1"/>
</dbReference>
<reference evidence="5" key="1">
    <citation type="journal article" date="2021" name="Genome Biol. Evol.">
        <title>A High-Quality Reference Genome for a Parasitic Bivalve with Doubly Uniparental Inheritance (Bivalvia: Unionida).</title>
        <authorList>
            <person name="Smith C.H."/>
        </authorList>
    </citation>
    <scope>NUCLEOTIDE SEQUENCE</scope>
    <source>
        <strain evidence="5">CHS0354</strain>
    </source>
</reference>
<dbReference type="InterPro" id="IPR027417">
    <property type="entry name" value="P-loop_NTPase"/>
</dbReference>
<feature type="signal peptide" evidence="3">
    <location>
        <begin position="1"/>
        <end position="19"/>
    </location>
</feature>
<proteinExistence type="predicted"/>
<dbReference type="SUPFAM" id="SSF81271">
    <property type="entry name" value="TGS-like"/>
    <property type="match status" value="1"/>
</dbReference>